<dbReference type="STRING" id="1027249.SAMN05216179_0438"/>
<reference evidence="1 2" key="1">
    <citation type="submission" date="2016-11" db="EMBL/GenBank/DDBJ databases">
        <authorList>
            <person name="Jaros S."/>
            <person name="Januszkiewicz K."/>
            <person name="Wedrychowicz H."/>
        </authorList>
    </citation>
    <scope>NUCLEOTIDE SEQUENCE [LARGE SCALE GENOMIC DNA]</scope>
    <source>
        <strain evidence="1 2">CGMCC 1.10681</strain>
    </source>
</reference>
<dbReference type="InterPro" id="IPR024962">
    <property type="entry name" value="YukD-like"/>
</dbReference>
<dbReference type="Pfam" id="PF08817">
    <property type="entry name" value="YukD"/>
    <property type="match status" value="1"/>
</dbReference>
<name>A0A1M7JQ78_9BACI</name>
<dbReference type="InterPro" id="IPR029071">
    <property type="entry name" value="Ubiquitin-like_domsf"/>
</dbReference>
<dbReference type="RefSeq" id="WP_073199225.1">
    <property type="nucleotide sequence ID" value="NZ_FRCZ01000001.1"/>
</dbReference>
<dbReference type="Gene3D" id="3.10.20.90">
    <property type="entry name" value="Phosphatidylinositol 3-kinase Catalytic Subunit, Chain A, domain 1"/>
    <property type="match status" value="1"/>
</dbReference>
<sequence length="103" mass="11833">MKNSHIDVTIDFREYGLHQTYDLRIPVQITIKQLLRELMDILNVERSKRSSSAIKVKTKGLVLADDDLLMNYPVTNGDVLTVLDQKVISEEGAINYDREKDRA</sequence>
<evidence type="ECO:0000313" key="1">
    <source>
        <dbReference type="EMBL" id="SHM55065.1"/>
    </source>
</evidence>
<evidence type="ECO:0000313" key="2">
    <source>
        <dbReference type="Proteomes" id="UP000184184"/>
    </source>
</evidence>
<dbReference type="AlphaFoldDB" id="A0A1M7JQ78"/>
<accession>A0A1M7JQ78</accession>
<keyword evidence="2" id="KW-1185">Reference proteome</keyword>
<proteinExistence type="predicted"/>
<dbReference type="EMBL" id="FRCZ01000001">
    <property type="protein sequence ID" value="SHM55065.1"/>
    <property type="molecule type" value="Genomic_DNA"/>
</dbReference>
<dbReference type="SUPFAM" id="SSF54236">
    <property type="entry name" value="Ubiquitin-like"/>
    <property type="match status" value="1"/>
</dbReference>
<organism evidence="1 2">
    <name type="scientific">Gracilibacillus kekensis</name>
    <dbReference type="NCBI Taxonomy" id="1027249"/>
    <lineage>
        <taxon>Bacteria</taxon>
        <taxon>Bacillati</taxon>
        <taxon>Bacillota</taxon>
        <taxon>Bacilli</taxon>
        <taxon>Bacillales</taxon>
        <taxon>Bacillaceae</taxon>
        <taxon>Gracilibacillus</taxon>
    </lineage>
</organism>
<dbReference type="Proteomes" id="UP000184184">
    <property type="component" value="Unassembled WGS sequence"/>
</dbReference>
<protein>
    <submittedName>
        <fullName evidence="1">Uncharacterized ubiquitin-like protein YukD</fullName>
    </submittedName>
</protein>
<dbReference type="OrthoDB" id="2456043at2"/>
<gene>
    <name evidence="1" type="ORF">SAMN05216179_0438</name>
</gene>